<evidence type="ECO:0000256" key="1">
    <source>
        <dbReference type="SAM" id="MobiDB-lite"/>
    </source>
</evidence>
<feature type="compositionally biased region" description="Low complexity" evidence="1">
    <location>
        <begin position="241"/>
        <end position="253"/>
    </location>
</feature>
<dbReference type="Gene3D" id="3.30.160.60">
    <property type="entry name" value="Classic Zinc Finger"/>
    <property type="match status" value="1"/>
</dbReference>
<dbReference type="InterPro" id="IPR039970">
    <property type="entry name" value="TF_Grauzone"/>
</dbReference>
<dbReference type="GO" id="GO:0003700">
    <property type="term" value="F:DNA-binding transcription factor activity"/>
    <property type="evidence" value="ECO:0007669"/>
    <property type="project" value="InterPro"/>
</dbReference>
<dbReference type="PANTHER" id="PTHR23225">
    <property type="entry name" value="ZINC FINGER PROTEIN"/>
    <property type="match status" value="1"/>
</dbReference>
<organism evidence="2 3">
    <name type="scientific">Friedmanniomyces simplex</name>
    <dbReference type="NCBI Taxonomy" id="329884"/>
    <lineage>
        <taxon>Eukaryota</taxon>
        <taxon>Fungi</taxon>
        <taxon>Dikarya</taxon>
        <taxon>Ascomycota</taxon>
        <taxon>Pezizomycotina</taxon>
        <taxon>Dothideomycetes</taxon>
        <taxon>Dothideomycetidae</taxon>
        <taxon>Mycosphaerellales</taxon>
        <taxon>Teratosphaeriaceae</taxon>
        <taxon>Friedmanniomyces</taxon>
    </lineage>
</organism>
<evidence type="ECO:0008006" key="4">
    <source>
        <dbReference type="Google" id="ProtNLM"/>
    </source>
</evidence>
<name>A0A4U0Y033_9PEZI</name>
<sequence length="466" mass="52439">MAATYPPLYPYLPRAVIDFQPDLRWTYEDTLAERTLDPGPFHNPPMQPMHRFLMEHDRPLFTSGTFNQDLTMHPLPDVPSHSHGCIGVDGSMYHFQRYPSPSYSVFSTSHTSSSVGEREHSPWSPPDTRAATHSPEVVYTESGLHIPGGYGSYDDHLGHGHAHCVTMHDVQQYADAQPEPVIYEDEPVMYGSYAHEGYQPMPDCAHSVVQCLPSKPPGQETRNSATGGDAAPSVRRRRTQSTRSPTSPHSPARVTKRPSPSKRSSSYQSNSDSKDSYSKDIASTRAFPCPFAQYGCTSTFGSKNEWKRHVHTQHLRLGIWRCDQCSNGDRRPNDFNRKDLFVQHVRRMHPVTAEAKKAVSKSRPARVARVNKDDAEERVLDTLQRRCFREQRAAPARSGCLFCEQEFAGAGSWDERMEHIGRHMEAAKKGEDGGINPASWLVDEATEAWLLKEGLARREKCGLELV</sequence>
<dbReference type="AlphaFoldDB" id="A0A4U0Y033"/>
<feature type="region of interest" description="Disordered" evidence="1">
    <location>
        <begin position="209"/>
        <end position="278"/>
    </location>
</feature>
<dbReference type="PANTHER" id="PTHR23225:SF2">
    <property type="entry name" value="AT09679P-RELATED"/>
    <property type="match status" value="1"/>
</dbReference>
<evidence type="ECO:0000313" key="2">
    <source>
        <dbReference type="EMBL" id="TKA81333.1"/>
    </source>
</evidence>
<dbReference type="OrthoDB" id="5388486at2759"/>
<gene>
    <name evidence="2" type="ORF">B0A55_02754</name>
</gene>
<feature type="compositionally biased region" description="Low complexity" evidence="1">
    <location>
        <begin position="261"/>
        <end position="271"/>
    </location>
</feature>
<reference evidence="2 3" key="1">
    <citation type="submission" date="2017-03" db="EMBL/GenBank/DDBJ databases">
        <title>Genomes of endolithic fungi from Antarctica.</title>
        <authorList>
            <person name="Coleine C."/>
            <person name="Masonjones S."/>
            <person name="Stajich J.E."/>
        </authorList>
    </citation>
    <scope>NUCLEOTIDE SEQUENCE [LARGE SCALE GENOMIC DNA]</scope>
    <source>
        <strain evidence="2 3">CCFEE 5184</strain>
    </source>
</reference>
<protein>
    <recommendedName>
        <fullName evidence="4">C2H2-type domain-containing protein</fullName>
    </recommendedName>
</protein>
<evidence type="ECO:0000313" key="3">
    <source>
        <dbReference type="Proteomes" id="UP000309340"/>
    </source>
</evidence>
<feature type="region of interest" description="Disordered" evidence="1">
    <location>
        <begin position="107"/>
        <end position="132"/>
    </location>
</feature>
<dbReference type="EMBL" id="NAJQ01000053">
    <property type="protein sequence ID" value="TKA81333.1"/>
    <property type="molecule type" value="Genomic_DNA"/>
</dbReference>
<proteinExistence type="predicted"/>
<dbReference type="Proteomes" id="UP000309340">
    <property type="component" value="Unassembled WGS sequence"/>
</dbReference>
<comment type="caution">
    <text evidence="2">The sequence shown here is derived from an EMBL/GenBank/DDBJ whole genome shotgun (WGS) entry which is preliminary data.</text>
</comment>
<accession>A0A4U0Y033</accession>
<keyword evidence="3" id="KW-1185">Reference proteome</keyword>